<keyword evidence="3" id="KW-1185">Reference proteome</keyword>
<dbReference type="EMBL" id="JADBDY010000001">
    <property type="protein sequence ID" value="MBE1460468.1"/>
    <property type="molecule type" value="Genomic_DNA"/>
</dbReference>
<name>A0ABR9HNC8_9ACTN</name>
<feature type="compositionally biased region" description="Basic residues" evidence="1">
    <location>
        <begin position="24"/>
        <end position="34"/>
    </location>
</feature>
<organism evidence="2 3">
    <name type="scientific">Nocardiopsis terrae</name>
    <dbReference type="NCBI Taxonomy" id="372655"/>
    <lineage>
        <taxon>Bacteria</taxon>
        <taxon>Bacillati</taxon>
        <taxon>Actinomycetota</taxon>
        <taxon>Actinomycetes</taxon>
        <taxon>Streptosporangiales</taxon>
        <taxon>Nocardiopsidaceae</taxon>
        <taxon>Nocardiopsis</taxon>
    </lineage>
</organism>
<evidence type="ECO:0000313" key="3">
    <source>
        <dbReference type="Proteomes" id="UP000598217"/>
    </source>
</evidence>
<comment type="caution">
    <text evidence="2">The sequence shown here is derived from an EMBL/GenBank/DDBJ whole genome shotgun (WGS) entry which is preliminary data.</text>
</comment>
<accession>A0ABR9HNC8</accession>
<proteinExistence type="predicted"/>
<feature type="region of interest" description="Disordered" evidence="1">
    <location>
        <begin position="19"/>
        <end position="38"/>
    </location>
</feature>
<dbReference type="Pfam" id="PF13565">
    <property type="entry name" value="HTH_32"/>
    <property type="match status" value="1"/>
</dbReference>
<dbReference type="InterPro" id="IPR009057">
    <property type="entry name" value="Homeodomain-like_sf"/>
</dbReference>
<gene>
    <name evidence="2" type="ORF">H4W79_004682</name>
</gene>
<sequence>MLGVTSESVRRWQRQMEQGGVAALRHHPPTVRPRKLTDEQVEQIRVALEGAP</sequence>
<evidence type="ECO:0000256" key="1">
    <source>
        <dbReference type="SAM" id="MobiDB-lite"/>
    </source>
</evidence>
<dbReference type="SUPFAM" id="SSF46689">
    <property type="entry name" value="Homeodomain-like"/>
    <property type="match status" value="1"/>
</dbReference>
<dbReference type="Proteomes" id="UP000598217">
    <property type="component" value="Unassembled WGS sequence"/>
</dbReference>
<reference evidence="2 3" key="1">
    <citation type="submission" date="2020-10" db="EMBL/GenBank/DDBJ databases">
        <title>Sequencing the genomes of 1000 actinobacteria strains.</title>
        <authorList>
            <person name="Klenk H.-P."/>
        </authorList>
    </citation>
    <scope>NUCLEOTIDE SEQUENCE [LARGE SCALE GENOMIC DNA]</scope>
    <source>
        <strain evidence="2 3">DSM 45157</strain>
    </source>
</reference>
<evidence type="ECO:0000313" key="2">
    <source>
        <dbReference type="EMBL" id="MBE1460468.1"/>
    </source>
</evidence>
<protein>
    <submittedName>
        <fullName evidence="2">Transposase</fullName>
    </submittedName>
</protein>